<keyword evidence="8" id="KW-0812">Transmembrane</keyword>
<evidence type="ECO:0000313" key="10">
    <source>
        <dbReference type="EMBL" id="ACQ68767.1"/>
    </source>
</evidence>
<evidence type="ECO:0000259" key="9">
    <source>
        <dbReference type="Pfam" id="PF00465"/>
    </source>
</evidence>
<protein>
    <recommendedName>
        <fullName evidence="6">Glycerol dehydrogenase</fullName>
        <ecNumber evidence="5">1.1.1.6</ecNumber>
    </recommendedName>
</protein>
<dbReference type="HOGENOM" id="CLU_112249_0_0_6"/>
<keyword evidence="8" id="KW-1133">Transmembrane helix</keyword>
<dbReference type="AlphaFoldDB" id="C4K8B1"/>
<reference evidence="10 11" key="1">
    <citation type="journal article" date="2009" name="Proc. Natl. Acad. Sci. U.S.A.">
        <title>Hamiltonella defensa, genome evolution of protective bacterial endosymbiont from pathogenic ancestors.</title>
        <authorList>
            <person name="Degnan P.H."/>
            <person name="Yu Y."/>
            <person name="Sisneros N."/>
            <person name="Wing R.A."/>
            <person name="Moran N.A."/>
        </authorList>
    </citation>
    <scope>NUCLEOTIDE SEQUENCE [LARGE SCALE GENOMIC DNA]</scope>
    <source>
        <strain evidence="11">5AT</strain>
    </source>
</reference>
<evidence type="ECO:0000256" key="7">
    <source>
        <dbReference type="ARBA" id="ARBA00049006"/>
    </source>
</evidence>
<comment type="pathway">
    <text evidence="4">Polyol metabolism; glycerol fermentation; glycerone phosphate from glycerol (oxidative route): step 1/2.</text>
</comment>
<keyword evidence="2" id="KW-0560">Oxidoreductase</keyword>
<evidence type="ECO:0000256" key="4">
    <source>
        <dbReference type="ARBA" id="ARBA00037918"/>
    </source>
</evidence>
<dbReference type="eggNOG" id="COG0371">
    <property type="taxonomic scope" value="Bacteria"/>
</dbReference>
<evidence type="ECO:0000256" key="8">
    <source>
        <dbReference type="SAM" id="Phobius"/>
    </source>
</evidence>
<accession>C4K8B1</accession>
<keyword evidence="8" id="KW-0472">Membrane</keyword>
<dbReference type="Gene3D" id="3.40.50.1970">
    <property type="match status" value="1"/>
</dbReference>
<evidence type="ECO:0000313" key="11">
    <source>
        <dbReference type="Proteomes" id="UP000002334"/>
    </source>
</evidence>
<organism evidence="10 11">
    <name type="scientific">Hamiltonella defensa subsp. Acyrthosiphon pisum (strain 5AT)</name>
    <dbReference type="NCBI Taxonomy" id="572265"/>
    <lineage>
        <taxon>Bacteria</taxon>
        <taxon>Pseudomonadati</taxon>
        <taxon>Pseudomonadota</taxon>
        <taxon>Gammaproteobacteria</taxon>
        <taxon>Enterobacterales</taxon>
        <taxon>Enterobacteriaceae</taxon>
        <taxon>aphid secondary symbionts</taxon>
        <taxon>Candidatus Williamhamiltonella</taxon>
    </lineage>
</organism>
<dbReference type="PANTHER" id="PTHR43616:SF5">
    <property type="entry name" value="GLYCEROL DEHYDROGENASE 1"/>
    <property type="match status" value="1"/>
</dbReference>
<evidence type="ECO:0000256" key="2">
    <source>
        <dbReference type="ARBA" id="ARBA00023002"/>
    </source>
</evidence>
<evidence type="ECO:0000256" key="1">
    <source>
        <dbReference type="ARBA" id="ARBA00022723"/>
    </source>
</evidence>
<evidence type="ECO:0000256" key="3">
    <source>
        <dbReference type="ARBA" id="ARBA00023027"/>
    </source>
</evidence>
<dbReference type="EMBL" id="CP001277">
    <property type="protein sequence ID" value="ACQ68767.1"/>
    <property type="molecule type" value="Genomic_DNA"/>
</dbReference>
<feature type="transmembrane region" description="Helical" evidence="8">
    <location>
        <begin position="15"/>
        <end position="38"/>
    </location>
</feature>
<evidence type="ECO:0000256" key="5">
    <source>
        <dbReference type="ARBA" id="ARBA00039147"/>
    </source>
</evidence>
<keyword evidence="3" id="KW-0520">NAD</keyword>
<dbReference type="Proteomes" id="UP000002334">
    <property type="component" value="Chromosome"/>
</dbReference>
<dbReference type="InterPro" id="IPR016205">
    <property type="entry name" value="Glycerol_DH"/>
</dbReference>
<dbReference type="KEGG" id="hde:HDEF_2221"/>
<dbReference type="GO" id="GO:0046872">
    <property type="term" value="F:metal ion binding"/>
    <property type="evidence" value="ECO:0007669"/>
    <property type="project" value="UniProtKB-KW"/>
</dbReference>
<feature type="domain" description="Alcohol dehydrogenase iron-type/glycerol dehydrogenase GldA" evidence="9">
    <location>
        <begin position="13"/>
        <end position="128"/>
    </location>
</feature>
<dbReference type="GeneID" id="66261736"/>
<dbReference type="GO" id="GO:0008888">
    <property type="term" value="F:glycerol dehydrogenase (NAD+) activity"/>
    <property type="evidence" value="ECO:0007669"/>
    <property type="project" value="UniProtKB-EC"/>
</dbReference>
<comment type="catalytic activity">
    <reaction evidence="7">
        <text>glycerol + NAD(+) = dihydroxyacetone + NADH + H(+)</text>
        <dbReference type="Rhea" id="RHEA:13769"/>
        <dbReference type="ChEBI" id="CHEBI:15378"/>
        <dbReference type="ChEBI" id="CHEBI:16016"/>
        <dbReference type="ChEBI" id="CHEBI:17754"/>
        <dbReference type="ChEBI" id="CHEBI:57540"/>
        <dbReference type="ChEBI" id="CHEBI:57945"/>
        <dbReference type="EC" id="1.1.1.6"/>
    </reaction>
</comment>
<keyword evidence="11" id="KW-1185">Reference proteome</keyword>
<dbReference type="Pfam" id="PF00465">
    <property type="entry name" value="Fe-ADH"/>
    <property type="match status" value="1"/>
</dbReference>
<evidence type="ECO:0000256" key="6">
    <source>
        <dbReference type="ARBA" id="ARBA00040132"/>
    </source>
</evidence>
<dbReference type="SUPFAM" id="SSF56796">
    <property type="entry name" value="Dehydroquinate synthase-like"/>
    <property type="match status" value="1"/>
</dbReference>
<keyword evidence="1" id="KW-0479">Metal-binding</keyword>
<sequence length="143" mass="15662">MMRNFLFSSPGKNEFGLYLSALGSKVFLIANNAVWTIVEARVKTSLKKADIAYRYKRFNGESSQKEIALLAGFTFNEQTSVVVGPGGGKTLDTTKAVADELKPSFAIAPAVASRDASCSALLIYTDEGVFDSYRVYHKQHPEL</sequence>
<dbReference type="PANTHER" id="PTHR43616">
    <property type="entry name" value="GLYCEROL DEHYDROGENASE"/>
    <property type="match status" value="1"/>
</dbReference>
<proteinExistence type="predicted"/>
<dbReference type="RefSeq" id="WP_015874492.1">
    <property type="nucleotide sequence ID" value="NC_012751.1"/>
</dbReference>
<gene>
    <name evidence="10" type="primary">gldA</name>
    <name evidence="10" type="ordered locus">HDEF_2221</name>
</gene>
<dbReference type="EC" id="1.1.1.6" evidence="5"/>
<dbReference type="InterPro" id="IPR001670">
    <property type="entry name" value="ADH_Fe/GldA"/>
</dbReference>
<name>C4K8B1_HAMD5</name>